<reference evidence="1 2" key="1">
    <citation type="submission" date="2021-02" db="EMBL/GenBank/DDBJ databases">
        <title>Genome Streptomyces sp. RHZ10.</title>
        <authorList>
            <person name="Besaury L."/>
        </authorList>
    </citation>
    <scope>NUCLEOTIDE SEQUENCE [LARGE SCALE GENOMIC DNA]</scope>
    <source>
        <strain evidence="1 2">RHZ10</strain>
    </source>
</reference>
<name>A0ABS2HU30_9ACTN</name>
<dbReference type="RefSeq" id="WP_205081240.1">
    <property type="nucleotide sequence ID" value="NZ_JAFEUF010000009.1"/>
</dbReference>
<keyword evidence="2" id="KW-1185">Reference proteome</keyword>
<organism evidence="1 2">
    <name type="scientific">Streptomyces durocortorensis</name>
    <dbReference type="NCBI Taxonomy" id="2811104"/>
    <lineage>
        <taxon>Bacteria</taxon>
        <taxon>Bacillati</taxon>
        <taxon>Actinomycetota</taxon>
        <taxon>Actinomycetes</taxon>
        <taxon>Kitasatosporales</taxon>
        <taxon>Streptomycetaceae</taxon>
        <taxon>Streptomyces</taxon>
    </lineage>
</organism>
<protein>
    <recommendedName>
        <fullName evidence="3">Response regulatory domain-containing protein</fullName>
    </recommendedName>
</protein>
<comment type="caution">
    <text evidence="1">The sequence shown here is derived from an EMBL/GenBank/DDBJ whole genome shotgun (WGS) entry which is preliminary data.</text>
</comment>
<gene>
    <name evidence="1" type="ORF">JS521_03655</name>
</gene>
<dbReference type="Proteomes" id="UP000712045">
    <property type="component" value="Unassembled WGS sequence"/>
</dbReference>
<dbReference type="InterPro" id="IPR011006">
    <property type="entry name" value="CheY-like_superfamily"/>
</dbReference>
<evidence type="ECO:0000313" key="2">
    <source>
        <dbReference type="Proteomes" id="UP000712045"/>
    </source>
</evidence>
<dbReference type="EMBL" id="JAFEUF010000009">
    <property type="protein sequence ID" value="MBM7052983.1"/>
    <property type="molecule type" value="Genomic_DNA"/>
</dbReference>
<sequence>MIQAVLATDDATFHGMIRATLRATGQVAVAPWHSPDLLLPCVAAHRPDVILLDARSGRAEPLRNQLYVLRESALHRAFAVFAGATGRQLVRAVALVAGTVRASLPSPASCENPVRQS</sequence>
<evidence type="ECO:0008006" key="3">
    <source>
        <dbReference type="Google" id="ProtNLM"/>
    </source>
</evidence>
<accession>A0ABS2HU30</accession>
<dbReference type="SUPFAM" id="SSF52172">
    <property type="entry name" value="CheY-like"/>
    <property type="match status" value="1"/>
</dbReference>
<proteinExistence type="predicted"/>
<evidence type="ECO:0000313" key="1">
    <source>
        <dbReference type="EMBL" id="MBM7052983.1"/>
    </source>
</evidence>